<dbReference type="OrthoDB" id="5347061at2759"/>
<sequence>MSVCAPCRSPYLKNIPSLGSPRLDLSWGSSQLYYAKLLLWQDVNTCGTAVNTLPSRVIDLGEGDNTWHALTPKPIRLLEPRRGTVGIYMTLSHRWSSTDHITTTSNNIKEHRKVIPWQNLSRTFREAIVICREMGVRYLWIDSLCIVQDDEADWQRESRLMGDVYCNSVCTIACHIRDNENNGFLHRVFRKNMVILRGENERVFGLSLPSQFSRAIVHDSAISWRGWVLQERLLSKRILHFLPSHIYFETEFNRVMSLDTKRYDFLEGTPGLGSKIITRSSPLQDIGEWRQIVEWYSRCTLTRPKDRLPALAGIASIIQRRFSDDYLAGLWGFTFIEDLCWVAADGTETKKPPSPRAPSWSWASLDGAVIYIVPDRYKAGMNPDKSGLHLAQDLSNSAFSDPSRGQLRRVSDKRDQATPSWIEQPAPLNFMGIPQTLPQIGKLRQESPVLKGSSGFMGTAPFSKIRRTSYRPVILAGHTVGIAVLDFENGGRDERQPLWYFELNSNKFGYCVLIVSKSSGEPTVYRREGLGFLYYTTKTEGGSMYDLSDDLHNLKGKELEEVILI</sequence>
<proteinExistence type="predicted"/>
<name>N4U4L3_FUSC1</name>
<reference evidence="4" key="1">
    <citation type="submission" date="2012-09" db="EMBL/GenBank/DDBJ databases">
        <title>Genome sequencing and comparative transcriptomics of race 1 and race 4 of banana pathogen: Fusarium oxysporum f. sp. cubense.</title>
        <authorList>
            <person name="Fang X."/>
            <person name="Huang J."/>
        </authorList>
    </citation>
    <scope>NUCLEOTIDE SEQUENCE [LARGE SCALE GENOMIC DNA]</scope>
    <source>
        <strain evidence="4">race 1</strain>
    </source>
</reference>
<dbReference type="EMBL" id="KB730535">
    <property type="protein sequence ID" value="ENH63741.1"/>
    <property type="molecule type" value="Genomic_DNA"/>
</dbReference>
<dbReference type="Pfam" id="PF06985">
    <property type="entry name" value="HET"/>
    <property type="match status" value="1"/>
</dbReference>
<organism evidence="3 4">
    <name type="scientific">Fusarium oxysporum f. sp. cubense (strain race 1)</name>
    <name type="common">Panama disease fungus</name>
    <dbReference type="NCBI Taxonomy" id="1229664"/>
    <lineage>
        <taxon>Eukaryota</taxon>
        <taxon>Fungi</taxon>
        <taxon>Dikarya</taxon>
        <taxon>Ascomycota</taxon>
        <taxon>Pezizomycotina</taxon>
        <taxon>Sordariomycetes</taxon>
        <taxon>Hypocreomycetidae</taxon>
        <taxon>Hypocreales</taxon>
        <taxon>Nectriaceae</taxon>
        <taxon>Fusarium</taxon>
        <taxon>Fusarium oxysporum species complex</taxon>
    </lineage>
</organism>
<evidence type="ECO:0000313" key="4">
    <source>
        <dbReference type="Proteomes" id="UP000016928"/>
    </source>
</evidence>
<gene>
    <name evidence="3" type="ORF">FOC1_g10007874</name>
</gene>
<feature type="region of interest" description="Disordered" evidence="1">
    <location>
        <begin position="395"/>
        <end position="418"/>
    </location>
</feature>
<dbReference type="HOGENOM" id="CLU_002639_2_12_1"/>
<dbReference type="VEuPathDB" id="FungiDB:FOC1_g10007874"/>
<evidence type="ECO:0000259" key="2">
    <source>
        <dbReference type="Pfam" id="PF06985"/>
    </source>
</evidence>
<dbReference type="AlphaFoldDB" id="N4U4L3"/>
<dbReference type="Proteomes" id="UP000016928">
    <property type="component" value="Unassembled WGS sequence"/>
</dbReference>
<reference evidence="4" key="2">
    <citation type="journal article" date="2014" name="PLoS ONE">
        <title>Genome and Transcriptome Analysis of the Fungal Pathogen Fusarium oxysporum f. sp. cubense Causing Banana Vascular Wilt Disease.</title>
        <authorList>
            <person name="Guo L."/>
            <person name="Han L."/>
            <person name="Yang L."/>
            <person name="Zeng H."/>
            <person name="Fan D."/>
            <person name="Zhu Y."/>
            <person name="Feng Y."/>
            <person name="Wang G."/>
            <person name="Peng C."/>
            <person name="Jiang X."/>
            <person name="Zhou D."/>
            <person name="Ni P."/>
            <person name="Liang C."/>
            <person name="Liu L."/>
            <person name="Wang J."/>
            <person name="Mao C."/>
            <person name="Fang X."/>
            <person name="Peng M."/>
            <person name="Huang J."/>
        </authorList>
    </citation>
    <scope>NUCLEOTIDE SEQUENCE [LARGE SCALE GENOMIC DNA]</scope>
    <source>
        <strain evidence="4">race 1</strain>
    </source>
</reference>
<dbReference type="PANTHER" id="PTHR33112:SF8">
    <property type="entry name" value="HETEROKARYON INCOMPATIBILITY DOMAIN-CONTAINING PROTEIN"/>
    <property type="match status" value="1"/>
</dbReference>
<dbReference type="STRING" id="1229664.N4U4L3"/>
<feature type="domain" description="Heterokaryon incompatibility" evidence="2">
    <location>
        <begin position="88"/>
        <end position="231"/>
    </location>
</feature>
<protein>
    <recommendedName>
        <fullName evidence="2">Heterokaryon incompatibility domain-containing protein</fullName>
    </recommendedName>
</protein>
<dbReference type="InterPro" id="IPR010730">
    <property type="entry name" value="HET"/>
</dbReference>
<evidence type="ECO:0000256" key="1">
    <source>
        <dbReference type="SAM" id="MobiDB-lite"/>
    </source>
</evidence>
<evidence type="ECO:0000313" key="3">
    <source>
        <dbReference type="EMBL" id="ENH63741.1"/>
    </source>
</evidence>
<accession>N4U4L3</accession>
<dbReference type="PANTHER" id="PTHR33112">
    <property type="entry name" value="DOMAIN PROTEIN, PUTATIVE-RELATED"/>
    <property type="match status" value="1"/>
</dbReference>